<dbReference type="GO" id="GO:0020037">
    <property type="term" value="F:heme binding"/>
    <property type="evidence" value="ECO:0007669"/>
    <property type="project" value="UniProtKB-UniRule"/>
</dbReference>
<dbReference type="InterPro" id="IPR010255">
    <property type="entry name" value="Haem_peroxidase_sf"/>
</dbReference>
<comment type="cofactor">
    <cofactor evidence="10 13">
        <name>Ca(2+)</name>
        <dbReference type="ChEBI" id="CHEBI:29108"/>
    </cofactor>
    <text evidence="10 13">Binds 2 calcium ions per subunit.</text>
</comment>
<dbReference type="Gene3D" id="1.10.520.10">
    <property type="match status" value="1"/>
</dbReference>
<comment type="caution">
    <text evidence="17">The sequence shown here is derived from an EMBL/GenBank/DDBJ whole genome shotgun (WGS) entry which is preliminary data.</text>
</comment>
<evidence type="ECO:0000256" key="13">
    <source>
        <dbReference type="RuleBase" id="RU363051"/>
    </source>
</evidence>
<dbReference type="PRINTS" id="PR00462">
    <property type="entry name" value="LIGNINASE"/>
</dbReference>
<accession>A0A8H3Z8X8</accession>
<feature type="active site" description="Proton acceptor" evidence="9">
    <location>
        <position position="104"/>
    </location>
</feature>
<feature type="chain" id="PRO_5044521581" description="Peroxidase" evidence="13">
    <location>
        <begin position="19"/>
        <end position="345"/>
    </location>
</feature>
<dbReference type="Gene3D" id="1.10.420.10">
    <property type="entry name" value="Peroxidase, domain 2"/>
    <property type="match status" value="1"/>
</dbReference>
<evidence type="ECO:0000256" key="11">
    <source>
        <dbReference type="PIRSR" id="PIRSR601621-3"/>
    </source>
</evidence>
<keyword evidence="10 13" id="KW-0106">Calcium</keyword>
<dbReference type="EMBL" id="WNWR01000134">
    <property type="protein sequence ID" value="KAE9990520.1"/>
    <property type="molecule type" value="Genomic_DNA"/>
</dbReference>
<evidence type="ECO:0000256" key="5">
    <source>
        <dbReference type="ARBA" id="ARBA00022723"/>
    </source>
</evidence>
<keyword evidence="12" id="KW-1015">Disulfide bond</keyword>
<dbReference type="Proteomes" id="UP000447873">
    <property type="component" value="Unassembled WGS sequence"/>
</dbReference>
<evidence type="ECO:0000256" key="1">
    <source>
        <dbReference type="ARBA" id="ARBA00000189"/>
    </source>
</evidence>
<evidence type="ECO:0000256" key="3">
    <source>
        <dbReference type="ARBA" id="ARBA00022559"/>
    </source>
</evidence>
<keyword evidence="19" id="KW-1185">Reference proteome</keyword>
<feature type="binding site" evidence="10">
    <location>
        <position position="239"/>
    </location>
    <ligand>
        <name>Ca(2+)</name>
        <dbReference type="ChEBI" id="CHEBI:29108"/>
        <label>2</label>
    </ligand>
</feature>
<feature type="binding site" evidence="10">
    <location>
        <position position="244"/>
    </location>
    <ligand>
        <name>Ca(2+)</name>
        <dbReference type="ChEBI" id="CHEBI:29108"/>
        <label>2</label>
    </ligand>
</feature>
<dbReference type="PANTHER" id="PTHR31517">
    <property type="match status" value="1"/>
</dbReference>
<feature type="disulfide bond" evidence="12">
    <location>
        <begin position="91"/>
        <end position="164"/>
    </location>
</feature>
<dbReference type="Proteomes" id="UP000490939">
    <property type="component" value="Unassembled WGS sequence"/>
</dbReference>
<keyword evidence="4 10" id="KW-0349">Heme</keyword>
<comment type="similarity">
    <text evidence="2 13">Belongs to the peroxidase family. Ligninase subfamily.</text>
</comment>
<evidence type="ECO:0000256" key="2">
    <source>
        <dbReference type="ARBA" id="ARBA00006089"/>
    </source>
</evidence>
<dbReference type="InterPro" id="IPR001621">
    <property type="entry name" value="Ligninase"/>
</dbReference>
<evidence type="ECO:0000313" key="18">
    <source>
        <dbReference type="Proteomes" id="UP000447873"/>
    </source>
</evidence>
<dbReference type="Proteomes" id="UP000433883">
    <property type="component" value="Unassembled WGS sequence"/>
</dbReference>
<comment type="cofactor">
    <cofactor evidence="10">
        <name>heme b</name>
        <dbReference type="ChEBI" id="CHEBI:60344"/>
    </cofactor>
    <text evidence="10">Binds 1 heme b (iron(II)-protoporphyrin IX) group per subunit.</text>
</comment>
<keyword evidence="3 13" id="KW-0575">Peroxidase</keyword>
<evidence type="ECO:0000256" key="7">
    <source>
        <dbReference type="ARBA" id="ARBA00023004"/>
    </source>
</evidence>
<keyword evidence="8" id="KW-0325">Glycoprotein</keyword>
<evidence type="ECO:0000313" key="19">
    <source>
        <dbReference type="Proteomes" id="UP000490939"/>
    </source>
</evidence>
<evidence type="ECO:0000256" key="10">
    <source>
        <dbReference type="PIRSR" id="PIRSR601621-2"/>
    </source>
</evidence>
<keyword evidence="5 10" id="KW-0479">Metal-binding</keyword>
<feature type="signal peptide" evidence="13">
    <location>
        <begin position="1"/>
        <end position="18"/>
    </location>
</feature>
<evidence type="ECO:0000256" key="6">
    <source>
        <dbReference type="ARBA" id="ARBA00023002"/>
    </source>
</evidence>
<proteinExistence type="inferred from homology"/>
<sequence>MYFSASIVIAGLFASTQAAFTFSSGPGLTGGAKSVTIPAGQPTVVAASVAIPNTKTANIYPTTTNTNSSCPAVWTFISKELTTLFVGNGQCTDDARSAIRAVFHDCFPQGGCDGSLALFTEEVTRTENAPMQPTMNKLKALAGKYKVSVADMLMFAGSHAVISCPGGPVTKTYIGRKDATAPAPVGQLPATNVSAAEAKWHFAAAGFSSQDLAALIGSHSASRQFNTDLTKVGAAQDNTPGFWDILYYAQLIKKNAPFTFISDSNLLADSSTGSFMTTFSNNKNAWDTAFAPAMAKMELMGDTFTQIDCTSALPKPVGGTFAFKRHTRSSQGRSIINSLRAARRA</sequence>
<dbReference type="Pfam" id="PF00141">
    <property type="entry name" value="peroxidase"/>
    <property type="match status" value="1"/>
</dbReference>
<dbReference type="InterPro" id="IPR000823">
    <property type="entry name" value="Peroxidase_pln"/>
</dbReference>
<evidence type="ECO:0000259" key="14">
    <source>
        <dbReference type="PROSITE" id="PS50873"/>
    </source>
</evidence>
<keyword evidence="13" id="KW-0732">Signal</keyword>
<dbReference type="PROSITE" id="PS00436">
    <property type="entry name" value="PEROXIDASE_2"/>
    <property type="match status" value="1"/>
</dbReference>
<feature type="binding site" evidence="10">
    <location>
        <position position="111"/>
    </location>
    <ligand>
        <name>Ca(2+)</name>
        <dbReference type="ChEBI" id="CHEBI:29108"/>
        <label>1</label>
    </ligand>
</feature>
<feature type="disulfide bond" evidence="12">
    <location>
        <begin position="70"/>
        <end position="309"/>
    </location>
</feature>
<protein>
    <recommendedName>
        <fullName evidence="13">Peroxidase</fullName>
        <ecNumber evidence="13">1.11.1.-</ecNumber>
    </recommendedName>
</protein>
<dbReference type="InterPro" id="IPR002016">
    <property type="entry name" value="Haem_peroxidase"/>
</dbReference>
<dbReference type="SUPFAM" id="SSF48113">
    <property type="entry name" value="Heme-dependent peroxidases"/>
    <property type="match status" value="1"/>
</dbReference>
<keyword evidence="6 13" id="KW-0560">Oxidoreductase</keyword>
<evidence type="ECO:0000256" key="8">
    <source>
        <dbReference type="ARBA" id="ARBA00023180"/>
    </source>
</evidence>
<feature type="binding site" evidence="10">
    <location>
        <position position="237"/>
    </location>
    <ligand>
        <name>Ca(2+)</name>
        <dbReference type="ChEBI" id="CHEBI:29108"/>
        <label>2</label>
    </ligand>
</feature>
<evidence type="ECO:0000313" key="16">
    <source>
        <dbReference type="EMBL" id="KAE9984919.1"/>
    </source>
</evidence>
<dbReference type="EMBL" id="WNWQ01000167">
    <property type="protein sequence ID" value="KAE9975859.1"/>
    <property type="molecule type" value="Genomic_DNA"/>
</dbReference>
<feature type="binding site" description="axial binding residue" evidence="10">
    <location>
        <position position="219"/>
    </location>
    <ligand>
        <name>heme b</name>
        <dbReference type="ChEBI" id="CHEBI:60344"/>
    </ligand>
    <ligandPart>
        <name>Fe</name>
        <dbReference type="ChEBI" id="CHEBI:18248"/>
    </ligandPart>
</feature>
<evidence type="ECO:0000256" key="9">
    <source>
        <dbReference type="PIRSR" id="PIRSR601621-1"/>
    </source>
</evidence>
<reference evidence="17 19" key="1">
    <citation type="submission" date="2019-07" db="EMBL/GenBank/DDBJ databases">
        <title>Venturia inaequalis Genome Resource.</title>
        <authorList>
            <person name="Lichtner F.J."/>
        </authorList>
    </citation>
    <scope>NUCLEOTIDE SEQUENCE [LARGE SCALE GENOMIC DNA]</scope>
    <source>
        <strain evidence="16 18">120213</strain>
        <strain evidence="15">Bline_iso_100314</strain>
        <strain evidence="17 19">DMI_063113</strain>
    </source>
</reference>
<keyword evidence="7 10" id="KW-0408">Iron</keyword>
<dbReference type="PANTHER" id="PTHR31517:SF48">
    <property type="entry name" value="PEROXIDASE 16-RELATED"/>
    <property type="match status" value="1"/>
</dbReference>
<feature type="site" description="Transition state stabilizer" evidence="11">
    <location>
        <position position="100"/>
    </location>
</feature>
<comment type="catalytic activity">
    <reaction evidence="1">
        <text>2 a phenolic donor + H2O2 = 2 a phenolic radical donor + 2 H2O</text>
        <dbReference type="Rhea" id="RHEA:56136"/>
        <dbReference type="ChEBI" id="CHEBI:15377"/>
        <dbReference type="ChEBI" id="CHEBI:16240"/>
        <dbReference type="ChEBI" id="CHEBI:139520"/>
        <dbReference type="ChEBI" id="CHEBI:139521"/>
        <dbReference type="EC" id="1.11.1.7"/>
    </reaction>
</comment>
<dbReference type="EC" id="1.11.1.-" evidence="13"/>
<feature type="domain" description="Plant heme peroxidase family profile" evidence="14">
    <location>
        <begin position="95"/>
        <end position="331"/>
    </location>
</feature>
<evidence type="ECO:0000313" key="17">
    <source>
        <dbReference type="EMBL" id="KAE9990520.1"/>
    </source>
</evidence>
<feature type="binding site" evidence="10">
    <location>
        <position position="115"/>
    </location>
    <ligand>
        <name>Ca(2+)</name>
        <dbReference type="ChEBI" id="CHEBI:29108"/>
        <label>1</label>
    </ligand>
</feature>
<dbReference type="GO" id="GO:0140825">
    <property type="term" value="F:lactoperoxidase activity"/>
    <property type="evidence" value="ECO:0007669"/>
    <property type="project" value="UniProtKB-EC"/>
</dbReference>
<evidence type="ECO:0000256" key="4">
    <source>
        <dbReference type="ARBA" id="ARBA00022617"/>
    </source>
</evidence>
<feature type="binding site" evidence="10">
    <location>
        <position position="113"/>
    </location>
    <ligand>
        <name>Ca(2+)</name>
        <dbReference type="ChEBI" id="CHEBI:29108"/>
        <label>1</label>
    </ligand>
</feature>
<gene>
    <name evidence="15" type="ORF">BLS_002365</name>
    <name evidence="17" type="ORF">EG327_001319</name>
    <name evidence="16" type="ORF">EG328_008117</name>
</gene>
<dbReference type="EMBL" id="WNWS01000045">
    <property type="protein sequence ID" value="KAE9984919.1"/>
    <property type="molecule type" value="Genomic_DNA"/>
</dbReference>
<dbReference type="GO" id="GO:0006979">
    <property type="term" value="P:response to oxidative stress"/>
    <property type="evidence" value="ECO:0007669"/>
    <property type="project" value="InterPro"/>
</dbReference>
<dbReference type="InterPro" id="IPR019794">
    <property type="entry name" value="Peroxidases_AS"/>
</dbReference>
<evidence type="ECO:0000256" key="12">
    <source>
        <dbReference type="PIRSR" id="PIRSR601621-4"/>
    </source>
</evidence>
<dbReference type="AlphaFoldDB" id="A0A8H3Z8X8"/>
<feature type="binding site" evidence="10">
    <location>
        <position position="105"/>
    </location>
    <ligand>
        <name>Ca(2+)</name>
        <dbReference type="ChEBI" id="CHEBI:29108"/>
        <label>1</label>
    </ligand>
</feature>
<dbReference type="PROSITE" id="PS50873">
    <property type="entry name" value="PEROXIDASE_4"/>
    <property type="match status" value="1"/>
</dbReference>
<feature type="binding site" evidence="10">
    <location>
        <position position="220"/>
    </location>
    <ligand>
        <name>Ca(2+)</name>
        <dbReference type="ChEBI" id="CHEBI:29108"/>
        <label>2</label>
    </ligand>
</feature>
<dbReference type="OrthoDB" id="2113341at2759"/>
<name>A0A8H3Z8X8_VENIN</name>
<evidence type="ECO:0000313" key="15">
    <source>
        <dbReference type="EMBL" id="KAE9975859.1"/>
    </source>
</evidence>
<dbReference type="PRINTS" id="PR00458">
    <property type="entry name" value="PEROXIDASE"/>
</dbReference>
<dbReference type="GO" id="GO:0046872">
    <property type="term" value="F:metal ion binding"/>
    <property type="evidence" value="ECO:0007669"/>
    <property type="project" value="UniProtKB-UniRule"/>
</dbReference>
<organism evidence="17 19">
    <name type="scientific">Venturia inaequalis</name>
    <name type="common">Apple scab fungus</name>
    <dbReference type="NCBI Taxonomy" id="5025"/>
    <lineage>
        <taxon>Eukaryota</taxon>
        <taxon>Fungi</taxon>
        <taxon>Dikarya</taxon>
        <taxon>Ascomycota</taxon>
        <taxon>Pezizomycotina</taxon>
        <taxon>Dothideomycetes</taxon>
        <taxon>Pleosporomycetidae</taxon>
        <taxon>Venturiales</taxon>
        <taxon>Venturiaceae</taxon>
        <taxon>Venturia</taxon>
    </lineage>
</organism>